<dbReference type="InterPro" id="IPR013702">
    <property type="entry name" value="FIST_domain_N"/>
</dbReference>
<dbReference type="PANTHER" id="PTHR40252">
    <property type="entry name" value="BLR0328 PROTEIN"/>
    <property type="match status" value="1"/>
</dbReference>
<dbReference type="Pfam" id="PF10442">
    <property type="entry name" value="FIST_C"/>
    <property type="match status" value="1"/>
</dbReference>
<dbReference type="EMBL" id="AP024169">
    <property type="protein sequence ID" value="BCN32958.1"/>
    <property type="molecule type" value="Genomic_DNA"/>
</dbReference>
<proteinExistence type="predicted"/>
<sequence>MFEALYFKSLEESKNFIASNHSKGILLFASDQIVRDLSQYAGENVVLCSTAGEFTKEGYKEEVITGFTYDRGVASIVELENPSIRNINELRKAYDKVKDNKNAFMLLLCNGLAAHEESIISTFFFIKDDFKIVGGSSGDYLQFKETLIYIGKKKVDSVAIFFDCKSRTQLVKENIYKTTEKKLLVTEADPLSRTVYKFDNVPAATKYAQLIGIREEKLADSFSNHPLGRVIKQNTYIASPMKVNPDKSITFYSQILPNTFVDVLEPADLDNCFHNTINMLEFKPTFIFSVHCILRSLKFKEEHSWGKLDSKLLQVCKNQSGFISYGEQIYKKHLNQTMVLLAIE</sequence>
<feature type="domain" description="FIST C-domain" evidence="2">
    <location>
        <begin position="203"/>
        <end position="331"/>
    </location>
</feature>
<name>A0A7R7IEQ8_9FIRM</name>
<evidence type="ECO:0000259" key="2">
    <source>
        <dbReference type="SMART" id="SM01204"/>
    </source>
</evidence>
<dbReference type="KEGG" id="ahb:bsdtb5_42530"/>
<organism evidence="3 4">
    <name type="scientific">Anaeromicropila herbilytica</name>
    <dbReference type="NCBI Taxonomy" id="2785025"/>
    <lineage>
        <taxon>Bacteria</taxon>
        <taxon>Bacillati</taxon>
        <taxon>Bacillota</taxon>
        <taxon>Clostridia</taxon>
        <taxon>Lachnospirales</taxon>
        <taxon>Lachnospiraceae</taxon>
        <taxon>Anaeromicropila</taxon>
    </lineage>
</organism>
<dbReference type="Pfam" id="PF08495">
    <property type="entry name" value="FIST"/>
    <property type="match status" value="1"/>
</dbReference>
<dbReference type="SMART" id="SM00897">
    <property type="entry name" value="FIST"/>
    <property type="match status" value="1"/>
</dbReference>
<accession>A0A7R7IEQ8</accession>
<protein>
    <recommendedName>
        <fullName evidence="5">FIST domain-containing protein</fullName>
    </recommendedName>
</protein>
<dbReference type="SMART" id="SM01204">
    <property type="entry name" value="FIST_C"/>
    <property type="match status" value="1"/>
</dbReference>
<evidence type="ECO:0000313" key="3">
    <source>
        <dbReference type="EMBL" id="BCN32958.1"/>
    </source>
</evidence>
<keyword evidence="4" id="KW-1185">Reference proteome</keyword>
<dbReference type="RefSeq" id="WP_271713953.1">
    <property type="nucleotide sequence ID" value="NZ_AP024169.1"/>
</dbReference>
<dbReference type="PANTHER" id="PTHR40252:SF2">
    <property type="entry name" value="BLR0328 PROTEIN"/>
    <property type="match status" value="1"/>
</dbReference>
<reference evidence="3 4" key="1">
    <citation type="submission" date="2020-11" db="EMBL/GenBank/DDBJ databases">
        <title>Draft genome sequencing of a Lachnospiraceae strain isolated from anoxic soil subjected to BSD treatment.</title>
        <authorList>
            <person name="Uek A."/>
            <person name="Tonouchi A."/>
        </authorList>
    </citation>
    <scope>NUCLEOTIDE SEQUENCE [LARGE SCALE GENOMIC DNA]</scope>
    <source>
        <strain evidence="3 4">TB5</strain>
    </source>
</reference>
<dbReference type="InterPro" id="IPR019494">
    <property type="entry name" value="FIST_C"/>
</dbReference>
<evidence type="ECO:0000259" key="1">
    <source>
        <dbReference type="SMART" id="SM00897"/>
    </source>
</evidence>
<dbReference type="AlphaFoldDB" id="A0A7R7IEQ8"/>
<gene>
    <name evidence="3" type="ORF">bsdtb5_42530</name>
</gene>
<feature type="domain" description="FIST" evidence="1">
    <location>
        <begin position="21"/>
        <end position="202"/>
    </location>
</feature>
<evidence type="ECO:0008006" key="5">
    <source>
        <dbReference type="Google" id="ProtNLM"/>
    </source>
</evidence>
<dbReference type="Proteomes" id="UP000595897">
    <property type="component" value="Chromosome"/>
</dbReference>
<evidence type="ECO:0000313" key="4">
    <source>
        <dbReference type="Proteomes" id="UP000595897"/>
    </source>
</evidence>